<proteinExistence type="predicted"/>
<organism evidence="1 2">
    <name type="scientific">Dentiscutata erythropus</name>
    <dbReference type="NCBI Taxonomy" id="1348616"/>
    <lineage>
        <taxon>Eukaryota</taxon>
        <taxon>Fungi</taxon>
        <taxon>Fungi incertae sedis</taxon>
        <taxon>Mucoromycota</taxon>
        <taxon>Glomeromycotina</taxon>
        <taxon>Glomeromycetes</taxon>
        <taxon>Diversisporales</taxon>
        <taxon>Gigasporaceae</taxon>
        <taxon>Dentiscutata</taxon>
    </lineage>
</organism>
<name>A0A9N9C4A7_9GLOM</name>
<evidence type="ECO:0000313" key="2">
    <source>
        <dbReference type="Proteomes" id="UP000789405"/>
    </source>
</evidence>
<keyword evidence="2" id="KW-1185">Reference proteome</keyword>
<dbReference type="Proteomes" id="UP000789405">
    <property type="component" value="Unassembled WGS sequence"/>
</dbReference>
<dbReference type="EMBL" id="CAJVPY010003320">
    <property type="protein sequence ID" value="CAG8588448.1"/>
    <property type="molecule type" value="Genomic_DNA"/>
</dbReference>
<gene>
    <name evidence="1" type="ORF">DERYTH_LOCUS7041</name>
</gene>
<protein>
    <submittedName>
        <fullName evidence="1">8133_t:CDS:1</fullName>
    </submittedName>
</protein>
<evidence type="ECO:0000313" key="1">
    <source>
        <dbReference type="EMBL" id="CAG8588448.1"/>
    </source>
</evidence>
<dbReference type="AlphaFoldDB" id="A0A9N9C4A7"/>
<reference evidence="1" key="1">
    <citation type="submission" date="2021-06" db="EMBL/GenBank/DDBJ databases">
        <authorList>
            <person name="Kallberg Y."/>
            <person name="Tangrot J."/>
            <person name="Rosling A."/>
        </authorList>
    </citation>
    <scope>NUCLEOTIDE SEQUENCE</scope>
    <source>
        <strain evidence="1">MA453B</strain>
    </source>
</reference>
<accession>A0A9N9C4A7</accession>
<sequence>MNISDKNIQIKQDKHIGNIEQVDEKETIGYDPKFFSSKKLGETEKERIKILQERCRNKVWKILGDVLTEYIDEFREKQEIRISVNNNVIPDIQFILNKKEQEIPDNDKNQGIRKYTIEEEKIIKELSTENVESHNQYLQTHGLKKIRYESMRY</sequence>
<dbReference type="OrthoDB" id="4502494at2759"/>
<comment type="caution">
    <text evidence="1">The sequence shown here is derived from an EMBL/GenBank/DDBJ whole genome shotgun (WGS) entry which is preliminary data.</text>
</comment>